<name>A0A2P2NID3_RHIMU</name>
<feature type="compositionally biased region" description="Polar residues" evidence="1">
    <location>
        <begin position="22"/>
        <end position="34"/>
    </location>
</feature>
<feature type="region of interest" description="Disordered" evidence="1">
    <location>
        <begin position="1"/>
        <end position="35"/>
    </location>
</feature>
<feature type="compositionally biased region" description="Polar residues" evidence="1">
    <location>
        <begin position="1"/>
        <end position="11"/>
    </location>
</feature>
<organism evidence="2">
    <name type="scientific">Rhizophora mucronata</name>
    <name type="common">Asiatic mangrove</name>
    <dbReference type="NCBI Taxonomy" id="61149"/>
    <lineage>
        <taxon>Eukaryota</taxon>
        <taxon>Viridiplantae</taxon>
        <taxon>Streptophyta</taxon>
        <taxon>Embryophyta</taxon>
        <taxon>Tracheophyta</taxon>
        <taxon>Spermatophyta</taxon>
        <taxon>Magnoliopsida</taxon>
        <taxon>eudicotyledons</taxon>
        <taxon>Gunneridae</taxon>
        <taxon>Pentapetalae</taxon>
        <taxon>rosids</taxon>
        <taxon>fabids</taxon>
        <taxon>Malpighiales</taxon>
        <taxon>Rhizophoraceae</taxon>
        <taxon>Rhizophora</taxon>
    </lineage>
</organism>
<dbReference type="EMBL" id="GGEC01061686">
    <property type="protein sequence ID" value="MBX42170.1"/>
    <property type="molecule type" value="Transcribed_RNA"/>
</dbReference>
<protein>
    <submittedName>
        <fullName evidence="2">Uncharacterized protein</fullName>
    </submittedName>
</protein>
<reference evidence="2" key="1">
    <citation type="submission" date="2018-02" db="EMBL/GenBank/DDBJ databases">
        <title>Rhizophora mucronata_Transcriptome.</title>
        <authorList>
            <person name="Meera S.P."/>
            <person name="Sreeshan A."/>
            <person name="Augustine A."/>
        </authorList>
    </citation>
    <scope>NUCLEOTIDE SEQUENCE</scope>
    <source>
        <tissue evidence="2">Leaf</tissue>
    </source>
</reference>
<evidence type="ECO:0000313" key="2">
    <source>
        <dbReference type="EMBL" id="MBX42170.1"/>
    </source>
</evidence>
<evidence type="ECO:0000256" key="1">
    <source>
        <dbReference type="SAM" id="MobiDB-lite"/>
    </source>
</evidence>
<sequence>MAPTNTNCTTKNSDHSFATDCSKPSPTPGKNTHNPILKDSIGGVFIYRTFKCIDSTNCK</sequence>
<dbReference type="AlphaFoldDB" id="A0A2P2NID3"/>
<accession>A0A2P2NID3</accession>
<proteinExistence type="predicted"/>